<protein>
    <recommendedName>
        <fullName evidence="3">AbiEi antitoxin C-terminal domain-containing protein</fullName>
    </recommendedName>
</protein>
<dbReference type="Proteomes" id="UP000677804">
    <property type="component" value="Chromosome"/>
</dbReference>
<gene>
    <name evidence="1" type="ORF">KG103_09170</name>
</gene>
<name>A0ABX8DBF7_9CELL</name>
<organism evidence="1 2">
    <name type="scientific">Cellulomonas wangleii</name>
    <dbReference type="NCBI Taxonomy" id="2816956"/>
    <lineage>
        <taxon>Bacteria</taxon>
        <taxon>Bacillati</taxon>
        <taxon>Actinomycetota</taxon>
        <taxon>Actinomycetes</taxon>
        <taxon>Micrococcales</taxon>
        <taxon>Cellulomonadaceae</taxon>
        <taxon>Cellulomonas</taxon>
    </lineage>
</organism>
<accession>A0ABX8DBF7</accession>
<sequence>MTSPLDIPGPAALRRLRPGAPPSVPLVVRRADVPASAWTGLHLDGVLAPLWRDTARVVDRNASDGSASDSSASDDAAVGGTAVAGTAFDGTVVDGTAFDGTAFDGTVVDHAVDPAVRAAAFAALVPQRGTVGREAAAWVHAGGSPPDRVTVLVRSGARRPDPHPSRTTAEADLTEADVVDLGGVRVTTVLRTAVDVARWLPTEDALRVLRRLPPVGLDPADALRRLEQHAGGRGVRRARRTLRLV</sequence>
<keyword evidence="2" id="KW-1185">Reference proteome</keyword>
<evidence type="ECO:0000313" key="1">
    <source>
        <dbReference type="EMBL" id="QVI63956.1"/>
    </source>
</evidence>
<proteinExistence type="predicted"/>
<dbReference type="EMBL" id="CP074405">
    <property type="protein sequence ID" value="QVI63956.1"/>
    <property type="molecule type" value="Genomic_DNA"/>
</dbReference>
<dbReference type="RefSeq" id="WP_207341985.1">
    <property type="nucleotide sequence ID" value="NZ_CP074405.1"/>
</dbReference>
<evidence type="ECO:0000313" key="2">
    <source>
        <dbReference type="Proteomes" id="UP000677804"/>
    </source>
</evidence>
<reference evidence="1 2" key="1">
    <citation type="submission" date="2021-05" db="EMBL/GenBank/DDBJ databases">
        <title>Novel species in genus Cellulomonas.</title>
        <authorList>
            <person name="Zhang G."/>
        </authorList>
    </citation>
    <scope>NUCLEOTIDE SEQUENCE [LARGE SCALE GENOMIC DNA]</scope>
    <source>
        <strain evidence="2">zg-ZUI222</strain>
    </source>
</reference>
<evidence type="ECO:0008006" key="3">
    <source>
        <dbReference type="Google" id="ProtNLM"/>
    </source>
</evidence>